<dbReference type="OrthoDB" id="7855645at2"/>
<evidence type="ECO:0000313" key="2">
    <source>
        <dbReference type="Proteomes" id="UP000243180"/>
    </source>
</evidence>
<dbReference type="Gene3D" id="1.20.120.10">
    <property type="entry name" value="Cytochrome c/b562"/>
    <property type="match status" value="1"/>
</dbReference>
<protein>
    <recommendedName>
        <fullName evidence="3">Cytochrome C</fullName>
    </recommendedName>
</protein>
<dbReference type="InParanoid" id="A0A1B4XHZ6"/>
<dbReference type="KEGG" id="slim:SCL_2144"/>
<dbReference type="GO" id="GO:0005506">
    <property type="term" value="F:iron ion binding"/>
    <property type="evidence" value="ECO:0007669"/>
    <property type="project" value="InterPro"/>
</dbReference>
<name>A0A1B4XHZ6_9GAMM</name>
<gene>
    <name evidence="1" type="ORF">SCL_2144</name>
</gene>
<dbReference type="GO" id="GO:0020037">
    <property type="term" value="F:heme binding"/>
    <property type="evidence" value="ECO:0007669"/>
    <property type="project" value="InterPro"/>
</dbReference>
<dbReference type="InterPro" id="IPR010980">
    <property type="entry name" value="Cyt_c/b562"/>
</dbReference>
<dbReference type="GO" id="GO:0022900">
    <property type="term" value="P:electron transport chain"/>
    <property type="evidence" value="ECO:0007669"/>
    <property type="project" value="InterPro"/>
</dbReference>
<accession>A0A1B4XHZ6</accession>
<proteinExistence type="predicted"/>
<dbReference type="EMBL" id="AP014879">
    <property type="protein sequence ID" value="BAV34433.1"/>
    <property type="molecule type" value="Genomic_DNA"/>
</dbReference>
<reference evidence="1 2" key="1">
    <citation type="submission" date="2015-05" db="EMBL/GenBank/DDBJ databases">
        <title>Complete genome sequence of a sulfur-oxidizing gammaproteobacterium strain HA5.</title>
        <authorList>
            <person name="Miura A."/>
            <person name="Kojima H."/>
            <person name="Fukui M."/>
        </authorList>
    </citation>
    <scope>NUCLEOTIDE SEQUENCE [LARGE SCALE GENOMIC DNA]</scope>
    <source>
        <strain evidence="1 2">HA5</strain>
    </source>
</reference>
<dbReference type="AlphaFoldDB" id="A0A1B4XHZ6"/>
<dbReference type="SUPFAM" id="SSF47175">
    <property type="entry name" value="Cytochromes"/>
    <property type="match status" value="1"/>
</dbReference>
<dbReference type="RefSeq" id="WP_096361175.1">
    <property type="nucleotide sequence ID" value="NZ_AP014879.1"/>
</dbReference>
<sequence>MITMSSRLSPHRASLVSAGLIWIMLNGLGSALALESGPVAPRLTPKLQKLFAEEMIAVQAASQQILAGLAAGDHASVAKQAQAIHDSFILDKKLTAQDRRDLETALPPAFLELDGTFHRLAAKLADAARHKDRDLQTYYFGRMVESCQTCHSQYATDKFPAYGGKAPAAHMH</sequence>
<keyword evidence="2" id="KW-1185">Reference proteome</keyword>
<dbReference type="Proteomes" id="UP000243180">
    <property type="component" value="Chromosome"/>
</dbReference>
<evidence type="ECO:0000313" key="1">
    <source>
        <dbReference type="EMBL" id="BAV34433.1"/>
    </source>
</evidence>
<evidence type="ECO:0008006" key="3">
    <source>
        <dbReference type="Google" id="ProtNLM"/>
    </source>
</evidence>
<organism evidence="1 2">
    <name type="scientific">Sulfuricaulis limicola</name>
    <dbReference type="NCBI Taxonomy" id="1620215"/>
    <lineage>
        <taxon>Bacteria</taxon>
        <taxon>Pseudomonadati</taxon>
        <taxon>Pseudomonadota</taxon>
        <taxon>Gammaproteobacteria</taxon>
        <taxon>Acidiferrobacterales</taxon>
        <taxon>Acidiferrobacteraceae</taxon>
        <taxon>Sulfuricaulis</taxon>
    </lineage>
</organism>
<dbReference type="GO" id="GO:0009055">
    <property type="term" value="F:electron transfer activity"/>
    <property type="evidence" value="ECO:0007669"/>
    <property type="project" value="InterPro"/>
</dbReference>